<protein>
    <submittedName>
        <fullName evidence="7">Threonine ammonia-lyase</fullName>
        <ecNumber evidence="7">4.3.1.19</ecNumber>
    </submittedName>
</protein>
<dbReference type="InterPro" id="IPR005789">
    <property type="entry name" value="Thr_deHydtase_catblc"/>
</dbReference>
<dbReference type="EMBL" id="JARESE010000028">
    <property type="protein sequence ID" value="MDE8652029.1"/>
    <property type="molecule type" value="Genomic_DNA"/>
</dbReference>
<dbReference type="EC" id="4.3.1.19" evidence="7"/>
<dbReference type="InterPro" id="IPR050147">
    <property type="entry name" value="Ser/Thr_Dehydratase"/>
</dbReference>
<comment type="cofactor">
    <cofactor evidence="1">
        <name>pyridoxal 5'-phosphate</name>
        <dbReference type="ChEBI" id="CHEBI:597326"/>
    </cofactor>
</comment>
<dbReference type="NCBIfam" id="NF005600">
    <property type="entry name" value="PRK07334.1"/>
    <property type="match status" value="1"/>
</dbReference>
<comment type="catalytic activity">
    <reaction evidence="5">
        <text>L-serine = pyruvate + NH4(+)</text>
        <dbReference type="Rhea" id="RHEA:19169"/>
        <dbReference type="ChEBI" id="CHEBI:15361"/>
        <dbReference type="ChEBI" id="CHEBI:28938"/>
        <dbReference type="ChEBI" id="CHEBI:33384"/>
        <dbReference type="EC" id="4.3.1.17"/>
    </reaction>
</comment>
<proteinExistence type="inferred from homology"/>
<dbReference type="InterPro" id="IPR001926">
    <property type="entry name" value="TrpB-like_PALP"/>
</dbReference>
<keyword evidence="4 7" id="KW-0456">Lyase</keyword>
<dbReference type="PANTHER" id="PTHR48078:SF6">
    <property type="entry name" value="L-THREONINE DEHYDRATASE CATABOLIC TDCB"/>
    <property type="match status" value="1"/>
</dbReference>
<feature type="domain" description="Tryptophan synthase beta chain-like PALP" evidence="6">
    <location>
        <begin position="18"/>
        <end position="302"/>
    </location>
</feature>
<dbReference type="CDD" id="cd01562">
    <property type="entry name" value="Thr-dehyd"/>
    <property type="match status" value="1"/>
</dbReference>
<evidence type="ECO:0000256" key="3">
    <source>
        <dbReference type="ARBA" id="ARBA00022898"/>
    </source>
</evidence>
<evidence type="ECO:0000256" key="1">
    <source>
        <dbReference type="ARBA" id="ARBA00001933"/>
    </source>
</evidence>
<evidence type="ECO:0000256" key="4">
    <source>
        <dbReference type="ARBA" id="ARBA00023239"/>
    </source>
</evidence>
<dbReference type="InterPro" id="IPR044561">
    <property type="entry name" value="ACT_ThrD-II-like"/>
</dbReference>
<sequence>MTTRLDEIENAKARLGNAVIRTPFLQSLTLSELTGAEIWLKFENLQFTGSFKERGALNKLLTLSEDARHRGVVTVSAGNHAQGVALHARNLGIPATIIMPSATPTVKVKRTESFGATVELFGGDFAEASQGVGRYVERGLTFIHPFDDADVIAGQGTIGLELLEQGPPLDDVLVAVGGGGLIAGVGAVFRARSPHTRVIGIESELYPSMAKALGLYDGPAAGGTSIAEGIAVATPGAITLEAARELVNDMIVVPEAQIEDAVALLLQIEKTLCEGAGAVGLAAVLAHPRRFQGRRVGLILSGGNIDMRVLTAMLQRHLARTGQLVRLQVPMLDNAGSLGPAASIIGRLGGNILEVTHDRIFGGASARSANAVFTVELPDRERNEIVLRELNAAGFAAALIENTVVAPSGEPTRHYA</sequence>
<keyword evidence="8" id="KW-1185">Reference proteome</keyword>
<reference evidence="7 8" key="1">
    <citation type="submission" date="2023-03" db="EMBL/GenBank/DDBJ databases">
        <title>NovoSphingobium album sp. nov. isolated from polycyclic aromatic hydrocarbons- and heavy-metal polluted soil.</title>
        <authorList>
            <person name="Liu Z."/>
            <person name="Wang K."/>
        </authorList>
    </citation>
    <scope>NUCLEOTIDE SEQUENCE [LARGE SCALE GENOMIC DNA]</scope>
    <source>
        <strain evidence="7 8">H3SJ31-1</strain>
    </source>
</reference>
<dbReference type="NCBIfam" id="TIGR01127">
    <property type="entry name" value="ilvA_1Cterm"/>
    <property type="match status" value="1"/>
</dbReference>
<dbReference type="CDD" id="cd04886">
    <property type="entry name" value="ACT_ThrD-II-like"/>
    <property type="match status" value="1"/>
</dbReference>
<evidence type="ECO:0000259" key="6">
    <source>
        <dbReference type="Pfam" id="PF00291"/>
    </source>
</evidence>
<dbReference type="GO" id="GO:0004794">
    <property type="term" value="F:threonine deaminase activity"/>
    <property type="evidence" value="ECO:0007669"/>
    <property type="project" value="UniProtKB-EC"/>
</dbReference>
<evidence type="ECO:0000313" key="8">
    <source>
        <dbReference type="Proteomes" id="UP001216253"/>
    </source>
</evidence>
<comment type="similarity">
    <text evidence="2">Belongs to the serine/threonine dehydratase family.</text>
</comment>
<comment type="caution">
    <text evidence="7">The sequence shown here is derived from an EMBL/GenBank/DDBJ whole genome shotgun (WGS) entry which is preliminary data.</text>
</comment>
<accession>A0ABT5WPQ2</accession>
<evidence type="ECO:0000256" key="5">
    <source>
        <dbReference type="ARBA" id="ARBA00049406"/>
    </source>
</evidence>
<dbReference type="PANTHER" id="PTHR48078">
    <property type="entry name" value="THREONINE DEHYDRATASE, MITOCHONDRIAL-RELATED"/>
    <property type="match status" value="1"/>
</dbReference>
<dbReference type="Proteomes" id="UP001216253">
    <property type="component" value="Unassembled WGS sequence"/>
</dbReference>
<name>A0ABT5WPQ2_9SPHN</name>
<dbReference type="RefSeq" id="WP_275228103.1">
    <property type="nucleotide sequence ID" value="NZ_JARESE010000028.1"/>
</dbReference>
<gene>
    <name evidence="7" type="ORF">PYV00_09885</name>
</gene>
<dbReference type="InterPro" id="IPR036052">
    <property type="entry name" value="TrpB-like_PALP_sf"/>
</dbReference>
<dbReference type="SUPFAM" id="SSF53686">
    <property type="entry name" value="Tryptophan synthase beta subunit-like PLP-dependent enzymes"/>
    <property type="match status" value="1"/>
</dbReference>
<evidence type="ECO:0000256" key="2">
    <source>
        <dbReference type="ARBA" id="ARBA00010869"/>
    </source>
</evidence>
<dbReference type="Gene3D" id="3.40.50.1100">
    <property type="match status" value="2"/>
</dbReference>
<organism evidence="7 8">
    <name type="scientific">Novosphingobium album</name>
    <name type="common">ex Liu et al. 2023</name>
    <dbReference type="NCBI Taxonomy" id="3031130"/>
    <lineage>
        <taxon>Bacteria</taxon>
        <taxon>Pseudomonadati</taxon>
        <taxon>Pseudomonadota</taxon>
        <taxon>Alphaproteobacteria</taxon>
        <taxon>Sphingomonadales</taxon>
        <taxon>Sphingomonadaceae</taxon>
        <taxon>Novosphingobium</taxon>
    </lineage>
</organism>
<evidence type="ECO:0000313" key="7">
    <source>
        <dbReference type="EMBL" id="MDE8652029.1"/>
    </source>
</evidence>
<keyword evidence="3" id="KW-0663">Pyridoxal phosphate</keyword>
<dbReference type="Pfam" id="PF00291">
    <property type="entry name" value="PALP"/>
    <property type="match status" value="1"/>
</dbReference>